<feature type="transmembrane region" description="Helical" evidence="1">
    <location>
        <begin position="12"/>
        <end position="29"/>
    </location>
</feature>
<proteinExistence type="predicted"/>
<dbReference type="AlphaFoldDB" id="A0A3T1D8T8"/>
<evidence type="ECO:0000313" key="3">
    <source>
        <dbReference type="Proteomes" id="UP000289856"/>
    </source>
</evidence>
<protein>
    <submittedName>
        <fullName evidence="2">Uncharacterized protein</fullName>
    </submittedName>
</protein>
<reference evidence="2 3" key="1">
    <citation type="submission" date="2019-01" db="EMBL/GenBank/DDBJ databases">
        <title>Complete genome sequence of Cohnella hallensis HS21 isolated from Korean fir (Abies koreana) rhizospheric soil.</title>
        <authorList>
            <person name="Jiang L."/>
            <person name="Kang S.W."/>
            <person name="Kim S."/>
            <person name="Jung J."/>
            <person name="Kim C.Y."/>
            <person name="Kim D.H."/>
            <person name="Kim S.W."/>
            <person name="Lee J."/>
        </authorList>
    </citation>
    <scope>NUCLEOTIDE SEQUENCE [LARGE SCALE GENOMIC DNA]</scope>
    <source>
        <strain evidence="2 3">HS21</strain>
    </source>
</reference>
<evidence type="ECO:0000313" key="2">
    <source>
        <dbReference type="EMBL" id="BBI34493.1"/>
    </source>
</evidence>
<keyword evidence="3" id="KW-1185">Reference proteome</keyword>
<dbReference type="KEGG" id="cohn:KCTCHS21_38920"/>
<keyword evidence="1" id="KW-1133">Transmembrane helix</keyword>
<sequence>MDNIWELNLETIKIALIGVIFGFGMPIIIKKSKRLTELSQQHSKLHPKYFRSIGYIFLALIAYLIYEAIVLSNR</sequence>
<dbReference type="EMBL" id="AP019400">
    <property type="protein sequence ID" value="BBI34493.1"/>
    <property type="molecule type" value="Genomic_DNA"/>
</dbReference>
<keyword evidence="1" id="KW-0472">Membrane</keyword>
<organism evidence="2 3">
    <name type="scientific">Cohnella abietis</name>
    <dbReference type="NCBI Taxonomy" id="2507935"/>
    <lineage>
        <taxon>Bacteria</taxon>
        <taxon>Bacillati</taxon>
        <taxon>Bacillota</taxon>
        <taxon>Bacilli</taxon>
        <taxon>Bacillales</taxon>
        <taxon>Paenibacillaceae</taxon>
        <taxon>Cohnella</taxon>
    </lineage>
</organism>
<accession>A0A3T1D8T8</accession>
<gene>
    <name evidence="2" type="ORF">KCTCHS21_38920</name>
</gene>
<dbReference type="RefSeq" id="WP_130611910.1">
    <property type="nucleotide sequence ID" value="NZ_AP019400.1"/>
</dbReference>
<name>A0A3T1D8T8_9BACL</name>
<evidence type="ECO:0000256" key="1">
    <source>
        <dbReference type="SAM" id="Phobius"/>
    </source>
</evidence>
<keyword evidence="1" id="KW-0812">Transmembrane</keyword>
<dbReference type="Proteomes" id="UP000289856">
    <property type="component" value="Chromosome"/>
</dbReference>
<feature type="transmembrane region" description="Helical" evidence="1">
    <location>
        <begin position="49"/>
        <end position="66"/>
    </location>
</feature>